<evidence type="ECO:0000313" key="5">
    <source>
        <dbReference type="Proteomes" id="UP000030403"/>
    </source>
</evidence>
<comment type="caution">
    <text evidence="4">The sequence shown here is derived from an EMBL/GenBank/DDBJ whole genome shotgun (WGS) entry which is preliminary data.</text>
</comment>
<sequence>MKGFKKSLFLMVTVLVFGLLAACGGNGEEASGNEGNGDESKDSKSEKKSLQVGMTLAEDSHYYKGLEKFAELVKEKSDGELTIEIFPNGSLGGERDMVESLQVGTLDMVLSSTGPLGGFAPEINVVDLPFLFEDREHAYKVLDGEIGQDLLTKLEDSNIKGLAWWENGFRNVTNSKRAIKEPKDLEGLKIRTMENEVHMDSFEAMGANPTPMSFTELFTALQQGVVDGQENPVPIIKTSQFYEVQDHLTLTGHFYSPAALLVSSKVFEGLSEEHQKVLQEAAQEGAEFERQVVKDMDKEMVADLKEKGMKVVEDVDKDAFREATKSVYKKYEEKFGKELIQKIQDAAK</sequence>
<feature type="compositionally biased region" description="Basic and acidic residues" evidence="2">
    <location>
        <begin position="38"/>
        <end position="49"/>
    </location>
</feature>
<dbReference type="GO" id="GO:0030246">
    <property type="term" value="F:carbohydrate binding"/>
    <property type="evidence" value="ECO:0007669"/>
    <property type="project" value="TreeGrafter"/>
</dbReference>
<dbReference type="PANTHER" id="PTHR33376:SF2">
    <property type="entry name" value="DICARBOXYLATE-BINDING PERIPLASMIC PROTEIN"/>
    <property type="match status" value="1"/>
</dbReference>
<evidence type="ECO:0000313" key="4">
    <source>
        <dbReference type="EMBL" id="KGX91765.1"/>
    </source>
</evidence>
<name>A0A0A5GKS1_9BACI</name>
<keyword evidence="5" id="KW-1185">Reference proteome</keyword>
<dbReference type="Pfam" id="PF03480">
    <property type="entry name" value="DctP"/>
    <property type="match status" value="1"/>
</dbReference>
<reference evidence="4 5" key="1">
    <citation type="submission" date="2013-08" db="EMBL/GenBank/DDBJ databases">
        <authorList>
            <person name="Huang J."/>
            <person name="Wang G."/>
        </authorList>
    </citation>
    <scope>NUCLEOTIDE SEQUENCE [LARGE SCALE GENOMIC DNA]</scope>
    <source>
        <strain evidence="4 5">BH030004</strain>
    </source>
</reference>
<evidence type="ECO:0000256" key="3">
    <source>
        <dbReference type="SAM" id="SignalP"/>
    </source>
</evidence>
<dbReference type="OrthoDB" id="9776801at2"/>
<dbReference type="PANTHER" id="PTHR33376">
    <property type="match status" value="1"/>
</dbReference>
<dbReference type="NCBIfam" id="TIGR00787">
    <property type="entry name" value="dctP"/>
    <property type="match status" value="1"/>
</dbReference>
<dbReference type="InterPro" id="IPR018389">
    <property type="entry name" value="DctP_fam"/>
</dbReference>
<dbReference type="InterPro" id="IPR038404">
    <property type="entry name" value="TRAP_DctP_sf"/>
</dbReference>
<accession>A0A0A5GKS1</accession>
<dbReference type="PIRSF" id="PIRSF006470">
    <property type="entry name" value="DctB"/>
    <property type="match status" value="1"/>
</dbReference>
<dbReference type="AlphaFoldDB" id="A0A0A5GKS1"/>
<dbReference type="CDD" id="cd13675">
    <property type="entry name" value="PBP2_TRAP_SBP_like_5"/>
    <property type="match status" value="1"/>
</dbReference>
<dbReference type="GO" id="GO:0055085">
    <property type="term" value="P:transmembrane transport"/>
    <property type="evidence" value="ECO:0007669"/>
    <property type="project" value="InterPro"/>
</dbReference>
<dbReference type="EMBL" id="AVPF01000001">
    <property type="protein sequence ID" value="KGX91765.1"/>
    <property type="molecule type" value="Genomic_DNA"/>
</dbReference>
<feature type="region of interest" description="Disordered" evidence="2">
    <location>
        <begin position="28"/>
        <end position="50"/>
    </location>
</feature>
<dbReference type="PROSITE" id="PS51257">
    <property type="entry name" value="PROKAR_LIPOPROTEIN"/>
    <property type="match status" value="1"/>
</dbReference>
<dbReference type="RefSeq" id="WP_036841456.1">
    <property type="nucleotide sequence ID" value="NZ_AULJ01000001.1"/>
</dbReference>
<dbReference type="NCBIfam" id="NF037995">
    <property type="entry name" value="TRAP_S1"/>
    <property type="match status" value="1"/>
</dbReference>
<dbReference type="eggNOG" id="COG1638">
    <property type="taxonomic scope" value="Bacteria"/>
</dbReference>
<gene>
    <name evidence="4" type="ORF">N783_00480</name>
</gene>
<feature type="signal peptide" evidence="3">
    <location>
        <begin position="1"/>
        <end position="21"/>
    </location>
</feature>
<proteinExistence type="predicted"/>
<evidence type="ECO:0000256" key="1">
    <source>
        <dbReference type="ARBA" id="ARBA00022729"/>
    </source>
</evidence>
<dbReference type="Proteomes" id="UP000030403">
    <property type="component" value="Unassembled WGS sequence"/>
</dbReference>
<dbReference type="GO" id="GO:0030288">
    <property type="term" value="C:outer membrane-bounded periplasmic space"/>
    <property type="evidence" value="ECO:0007669"/>
    <property type="project" value="InterPro"/>
</dbReference>
<keyword evidence="1 3" id="KW-0732">Signal</keyword>
<dbReference type="InterPro" id="IPR004682">
    <property type="entry name" value="TRAP_DctP"/>
</dbReference>
<protein>
    <submittedName>
        <fullName evidence="4">C4-dicarboxylate ABC transporter substrate-binding protein</fullName>
    </submittedName>
</protein>
<dbReference type="Gene3D" id="3.40.190.170">
    <property type="entry name" value="Bacterial extracellular solute-binding protein, family 7"/>
    <property type="match status" value="1"/>
</dbReference>
<dbReference type="STRING" id="1385511.GCA_000425225_00159"/>
<evidence type="ECO:0000256" key="2">
    <source>
        <dbReference type="SAM" id="MobiDB-lite"/>
    </source>
</evidence>
<feature type="chain" id="PRO_5038375642" evidence="3">
    <location>
        <begin position="22"/>
        <end position="348"/>
    </location>
</feature>
<organism evidence="4 5">
    <name type="scientific">Pontibacillus marinus BH030004 = DSM 16465</name>
    <dbReference type="NCBI Taxonomy" id="1385511"/>
    <lineage>
        <taxon>Bacteria</taxon>
        <taxon>Bacillati</taxon>
        <taxon>Bacillota</taxon>
        <taxon>Bacilli</taxon>
        <taxon>Bacillales</taxon>
        <taxon>Bacillaceae</taxon>
        <taxon>Pontibacillus</taxon>
    </lineage>
</organism>